<reference evidence="1" key="1">
    <citation type="submission" date="2023-07" db="EMBL/GenBank/DDBJ databases">
        <title>Genome content predicts the carbon catabolic preferences of heterotrophic bacteria.</title>
        <authorList>
            <person name="Gralka M."/>
        </authorList>
    </citation>
    <scope>NUCLEOTIDE SEQUENCE</scope>
    <source>
        <strain evidence="1">E2R20</strain>
    </source>
</reference>
<sequence length="63" mass="7213">IDDGNSSRIFSEIKKKEKEVTRIKTLKEVLKSSDAVSTMWRRYKKYPIVNQVGGKLLATLNSN</sequence>
<gene>
    <name evidence="1" type="ORF">Q4528_13780</name>
</gene>
<organism evidence="1 2">
    <name type="scientific">Staphylococcus pasteuri_A</name>
    <dbReference type="NCBI Taxonomy" id="3062664"/>
    <lineage>
        <taxon>Bacteria</taxon>
        <taxon>Bacillati</taxon>
        <taxon>Bacillota</taxon>
        <taxon>Bacilli</taxon>
        <taxon>Bacillales</taxon>
        <taxon>Staphylococcaceae</taxon>
        <taxon>Staphylococcus</taxon>
    </lineage>
</organism>
<dbReference type="AlphaFoldDB" id="A0AAW7YSJ1"/>
<dbReference type="Proteomes" id="UP001170310">
    <property type="component" value="Unassembled WGS sequence"/>
</dbReference>
<comment type="caution">
    <text evidence="1">The sequence shown here is derived from an EMBL/GenBank/DDBJ whole genome shotgun (WGS) entry which is preliminary data.</text>
</comment>
<dbReference type="RefSeq" id="WP_303522141.1">
    <property type="nucleotide sequence ID" value="NZ_JAUOQO010000318.1"/>
</dbReference>
<accession>A0AAW7YSJ1</accession>
<keyword evidence="2" id="KW-1185">Reference proteome</keyword>
<evidence type="ECO:0000313" key="1">
    <source>
        <dbReference type="EMBL" id="MDO6575181.1"/>
    </source>
</evidence>
<proteinExistence type="predicted"/>
<feature type="non-terminal residue" evidence="1">
    <location>
        <position position="1"/>
    </location>
</feature>
<name>A0AAW7YSJ1_9STAP</name>
<protein>
    <submittedName>
        <fullName evidence="1">Uncharacterized protein</fullName>
    </submittedName>
</protein>
<evidence type="ECO:0000313" key="2">
    <source>
        <dbReference type="Proteomes" id="UP001170310"/>
    </source>
</evidence>
<dbReference type="EMBL" id="JAUOQO010000318">
    <property type="protein sequence ID" value="MDO6575181.1"/>
    <property type="molecule type" value="Genomic_DNA"/>
</dbReference>